<evidence type="ECO:0000313" key="3">
    <source>
        <dbReference type="EMBL" id="KNC97693.1"/>
    </source>
</evidence>
<dbReference type="VEuPathDB" id="FungiDB:SPPG_07155"/>
<feature type="transmembrane region" description="Helical" evidence="1">
    <location>
        <begin position="37"/>
        <end position="54"/>
    </location>
</feature>
<feature type="domain" description="NADH-ubiquinone oxidoreductase 21kDa subunit N-terminal" evidence="2">
    <location>
        <begin position="15"/>
        <end position="98"/>
    </location>
</feature>
<dbReference type="AlphaFoldDB" id="A0A0L0HAH5"/>
<dbReference type="PANTHER" id="PTHR34062:SF1">
    <property type="entry name" value="NADH-UBIQUINONE OXIDOREDUCTASE 21KDA SUBUNIT N-TERMINAL DOMAIN-CONTAINING PROTEIN"/>
    <property type="match status" value="1"/>
</dbReference>
<keyword evidence="1" id="KW-0472">Membrane</keyword>
<protein>
    <recommendedName>
        <fullName evidence="2">NADH-ubiquinone oxidoreductase 21kDa subunit N-terminal domain-containing protein</fullName>
    </recommendedName>
</protein>
<dbReference type="InParanoid" id="A0A0L0HAH5"/>
<dbReference type="STRING" id="645134.A0A0L0HAH5"/>
<keyword evidence="4" id="KW-1185">Reference proteome</keyword>
<dbReference type="RefSeq" id="XP_016605733.1">
    <property type="nucleotide sequence ID" value="XM_016755329.1"/>
</dbReference>
<dbReference type="InterPro" id="IPR019721">
    <property type="entry name" value="NADH-UbQ_OxRdtase_su21_N"/>
</dbReference>
<dbReference type="Pfam" id="PF10785">
    <property type="entry name" value="NADH-u_ox-rdase"/>
    <property type="match status" value="1"/>
</dbReference>
<dbReference type="InterPro" id="IPR053229">
    <property type="entry name" value="NADH-Q_oxidrdct_subunit"/>
</dbReference>
<reference evidence="3 4" key="1">
    <citation type="submission" date="2009-08" db="EMBL/GenBank/DDBJ databases">
        <title>The Genome Sequence of Spizellomyces punctatus strain DAOM BR117.</title>
        <authorList>
            <consortium name="The Broad Institute Genome Sequencing Platform"/>
            <person name="Russ C."/>
            <person name="Cuomo C."/>
            <person name="Shea T."/>
            <person name="Young S.K."/>
            <person name="Zeng Q."/>
            <person name="Koehrsen M."/>
            <person name="Haas B."/>
            <person name="Borodovsky M."/>
            <person name="Guigo R."/>
            <person name="Alvarado L."/>
            <person name="Berlin A."/>
            <person name="Bochicchio J."/>
            <person name="Borenstein D."/>
            <person name="Chapman S."/>
            <person name="Chen Z."/>
            <person name="Engels R."/>
            <person name="Freedman E."/>
            <person name="Gellesch M."/>
            <person name="Goldberg J."/>
            <person name="Griggs A."/>
            <person name="Gujja S."/>
            <person name="Heiman D."/>
            <person name="Hepburn T."/>
            <person name="Howarth C."/>
            <person name="Jen D."/>
            <person name="Larson L."/>
            <person name="Lewis B."/>
            <person name="Mehta T."/>
            <person name="Park D."/>
            <person name="Pearson M."/>
            <person name="Roberts A."/>
            <person name="Saif S."/>
            <person name="Shenoy N."/>
            <person name="Sisk P."/>
            <person name="Stolte C."/>
            <person name="Sykes S."/>
            <person name="Thomson T."/>
            <person name="Walk T."/>
            <person name="White J."/>
            <person name="Yandava C."/>
            <person name="Burger G."/>
            <person name="Gray M.W."/>
            <person name="Holland P.W.H."/>
            <person name="King N."/>
            <person name="Lang F.B.F."/>
            <person name="Roger A.J."/>
            <person name="Ruiz-Trillo I."/>
            <person name="Lander E."/>
            <person name="Nusbaum C."/>
        </authorList>
    </citation>
    <scope>NUCLEOTIDE SEQUENCE [LARGE SCALE GENOMIC DNA]</scope>
    <source>
        <strain evidence="3 4">DAOM BR117</strain>
    </source>
</reference>
<accession>A0A0L0HAH5</accession>
<evidence type="ECO:0000256" key="1">
    <source>
        <dbReference type="SAM" id="Phobius"/>
    </source>
</evidence>
<dbReference type="OrthoDB" id="196140at2759"/>
<gene>
    <name evidence="3" type="ORF">SPPG_07155</name>
</gene>
<name>A0A0L0HAH5_SPIPD</name>
<proteinExistence type="predicted"/>
<organism evidence="3 4">
    <name type="scientific">Spizellomyces punctatus (strain DAOM BR117)</name>
    <dbReference type="NCBI Taxonomy" id="645134"/>
    <lineage>
        <taxon>Eukaryota</taxon>
        <taxon>Fungi</taxon>
        <taxon>Fungi incertae sedis</taxon>
        <taxon>Chytridiomycota</taxon>
        <taxon>Chytridiomycota incertae sedis</taxon>
        <taxon>Chytridiomycetes</taxon>
        <taxon>Spizellomycetales</taxon>
        <taxon>Spizellomycetaceae</taxon>
        <taxon>Spizellomyces</taxon>
    </lineage>
</organism>
<keyword evidence="1" id="KW-0812">Transmembrane</keyword>
<keyword evidence="1" id="KW-1133">Transmembrane helix</keyword>
<evidence type="ECO:0000313" key="4">
    <source>
        <dbReference type="Proteomes" id="UP000053201"/>
    </source>
</evidence>
<dbReference type="OMA" id="HDSANGT"/>
<feature type="transmembrane region" description="Helical" evidence="1">
    <location>
        <begin position="66"/>
        <end position="86"/>
    </location>
</feature>
<dbReference type="GeneID" id="27690394"/>
<dbReference type="EMBL" id="KQ257463">
    <property type="protein sequence ID" value="KNC97693.1"/>
    <property type="molecule type" value="Genomic_DNA"/>
</dbReference>
<evidence type="ECO:0000259" key="2">
    <source>
        <dbReference type="Pfam" id="PF10785"/>
    </source>
</evidence>
<dbReference type="Proteomes" id="UP000053201">
    <property type="component" value="Unassembled WGS sequence"/>
</dbReference>
<dbReference type="PANTHER" id="PTHR34062">
    <property type="entry name" value="OXIDOREDUCTASE 21 KDA SUBUNIT, PUTATIVE (AFU_ORTHOLOGUE AFUA_4G04750)-RELATED"/>
    <property type="match status" value="1"/>
</dbReference>
<sequence>MVKFFSNLPDSDHVPYTFITDEPHVRDIVRYMRKDDLMLWGGIAAGFPALHFAWERAYPSFHPKVMPRVMAIQIPFFATCGFLFAAQRSLFRFWGWRENDIEVARWNAEASARPAPAKKGWQDNDW</sequence>